<evidence type="ECO:0000313" key="2">
    <source>
        <dbReference type="EMBL" id="KAF8664169.1"/>
    </source>
</evidence>
<keyword evidence="3" id="KW-1185">Reference proteome</keyword>
<dbReference type="OrthoDB" id="5835829at2759"/>
<dbReference type="PANTHER" id="PTHR48049:SF89">
    <property type="entry name" value="GLYCOSYLTRANSFERASE"/>
    <property type="match status" value="1"/>
</dbReference>
<evidence type="ECO:0000313" key="3">
    <source>
        <dbReference type="Proteomes" id="UP000636709"/>
    </source>
</evidence>
<protein>
    <recommendedName>
        <fullName evidence="4">Glycosyltransferase</fullName>
    </recommendedName>
</protein>
<dbReference type="Pfam" id="PF00201">
    <property type="entry name" value="UDPGT"/>
    <property type="match status" value="1"/>
</dbReference>
<evidence type="ECO:0000256" key="1">
    <source>
        <dbReference type="ARBA" id="ARBA00022679"/>
    </source>
</evidence>
<dbReference type="GO" id="GO:0035251">
    <property type="term" value="F:UDP-glucosyltransferase activity"/>
    <property type="evidence" value="ECO:0007669"/>
    <property type="project" value="InterPro"/>
</dbReference>
<reference evidence="2" key="1">
    <citation type="submission" date="2020-07" db="EMBL/GenBank/DDBJ databases">
        <title>Genome sequence and genetic diversity analysis of an under-domesticated orphan crop, white fonio (Digitaria exilis).</title>
        <authorList>
            <person name="Bennetzen J.L."/>
            <person name="Chen S."/>
            <person name="Ma X."/>
            <person name="Wang X."/>
            <person name="Yssel A.E.J."/>
            <person name="Chaluvadi S.R."/>
            <person name="Johnson M."/>
            <person name="Gangashetty P."/>
            <person name="Hamidou F."/>
            <person name="Sanogo M.D."/>
            <person name="Zwaenepoel A."/>
            <person name="Wallace J."/>
            <person name="Van De Peer Y."/>
            <person name="Van Deynze A."/>
        </authorList>
    </citation>
    <scope>NUCLEOTIDE SEQUENCE</scope>
    <source>
        <tissue evidence="2">Leaves</tissue>
    </source>
</reference>
<name>A0A835AUB1_9POAL</name>
<dbReference type="EMBL" id="JACEFO010002353">
    <property type="protein sequence ID" value="KAF8664169.1"/>
    <property type="molecule type" value="Genomic_DNA"/>
</dbReference>
<organism evidence="2 3">
    <name type="scientific">Digitaria exilis</name>
    <dbReference type="NCBI Taxonomy" id="1010633"/>
    <lineage>
        <taxon>Eukaryota</taxon>
        <taxon>Viridiplantae</taxon>
        <taxon>Streptophyta</taxon>
        <taxon>Embryophyta</taxon>
        <taxon>Tracheophyta</taxon>
        <taxon>Spermatophyta</taxon>
        <taxon>Magnoliopsida</taxon>
        <taxon>Liliopsida</taxon>
        <taxon>Poales</taxon>
        <taxon>Poaceae</taxon>
        <taxon>PACMAD clade</taxon>
        <taxon>Panicoideae</taxon>
        <taxon>Panicodae</taxon>
        <taxon>Paniceae</taxon>
        <taxon>Anthephorinae</taxon>
        <taxon>Digitaria</taxon>
    </lineage>
</organism>
<gene>
    <name evidence="2" type="ORF">HU200_054917</name>
</gene>
<dbReference type="Gene3D" id="3.40.50.2000">
    <property type="entry name" value="Glycogen Phosphorylase B"/>
    <property type="match status" value="2"/>
</dbReference>
<dbReference type="InterPro" id="IPR050481">
    <property type="entry name" value="UDP-glycosyltransf_plant"/>
</dbReference>
<dbReference type="SUPFAM" id="SSF53756">
    <property type="entry name" value="UDP-Glycosyltransferase/glycogen phosphorylase"/>
    <property type="match status" value="1"/>
</dbReference>
<dbReference type="PANTHER" id="PTHR48049">
    <property type="entry name" value="GLYCOSYLTRANSFERASE"/>
    <property type="match status" value="1"/>
</dbReference>
<dbReference type="Proteomes" id="UP000636709">
    <property type="component" value="Unassembled WGS sequence"/>
</dbReference>
<evidence type="ECO:0008006" key="4">
    <source>
        <dbReference type="Google" id="ProtNLM"/>
    </source>
</evidence>
<accession>A0A835AUB1</accession>
<keyword evidence="1" id="KW-0808">Transferase</keyword>
<comment type="caution">
    <text evidence="2">The sequence shown here is derived from an EMBL/GenBank/DDBJ whole genome shotgun (WGS) entry which is preliminary data.</text>
</comment>
<sequence>MDDASSVEELPHEPGANHNLLFSPSIVDVSAPRCAAHTTPEPAAMESPPHVAVVAFPFGSHVPHLFAVARALASAAPSATFSFLSTAASLARLPSAAVVPANLRFVEMPSGRGCEGDEEKAPLWRRIEMFVDAAEAGGLRQALETARVAVGGATVTCVVGDALMSMAAEAGVPWVAVWTSSPCLLLAYLSGDALREDIGDHGACDELLTAHAGLGFYRVRDLPYLGRVTSGSSGDMRNVMGLLFGRVAWRLPRAATAIAMNAFPGLFPPDVTAAIAGALPTTCLPISIGPYHLLPGAPTAAPPAQDPHGCLHWLTRHPARAVAYVSFGTVAAPQPGELRELAFGLEASGAPFLWSLREDAWPLLPPGFLDRAKASASGLIVPWAPQDAVLRHASVGAFVTHAGWGSVTEAMSGGVPMMNARAVERLWCFGTVLDEDAPMTRGGVAKAVASVLAGEEGVRMRARARDLQARVVEAFGHDGGSTSNFNKFVEIVCAAPILQGTLELWAWPRGSVDQASHSRDRGRG</sequence>
<dbReference type="AlphaFoldDB" id="A0A835AUB1"/>
<dbReference type="InterPro" id="IPR002213">
    <property type="entry name" value="UDP_glucos_trans"/>
</dbReference>
<proteinExistence type="predicted"/>
<dbReference type="CDD" id="cd03784">
    <property type="entry name" value="GT1_Gtf-like"/>
    <property type="match status" value="1"/>
</dbReference>